<dbReference type="EMBL" id="CP003696">
    <property type="protein sequence ID" value="AGP30116.1"/>
    <property type="molecule type" value="Genomic_DNA"/>
</dbReference>
<dbReference type="RefSeq" id="WP_020440481.1">
    <property type="nucleotide sequence ID" value="NC_021663.1"/>
</dbReference>
<organism evidence="1 2">
    <name type="scientific">Corynebacterium terpenotabidum Y-11</name>
    <dbReference type="NCBI Taxonomy" id="1200352"/>
    <lineage>
        <taxon>Bacteria</taxon>
        <taxon>Bacillati</taxon>
        <taxon>Actinomycetota</taxon>
        <taxon>Actinomycetes</taxon>
        <taxon>Mycobacteriales</taxon>
        <taxon>Corynebacteriaceae</taxon>
        <taxon>Corynebacterium</taxon>
    </lineage>
</organism>
<accession>S4XBZ7</accession>
<dbReference type="HOGENOM" id="CLU_1064414_0_0_11"/>
<name>S4XBZ7_9CORY</name>
<dbReference type="OrthoDB" id="9255621at2"/>
<dbReference type="eggNOG" id="ENOG50334ZX">
    <property type="taxonomic scope" value="Bacteria"/>
</dbReference>
<reference evidence="1 2" key="1">
    <citation type="submission" date="2012-06" db="EMBL/GenBank/DDBJ databases">
        <title>Complete genome sequence of Corynebacterium terpenotabidum Y-11 (=DSM 44721).</title>
        <authorList>
            <person name="Ruckert C."/>
            <person name="Albersmeier A."/>
            <person name="Al-Dilaimi A."/>
            <person name="Szczepanowski R."/>
            <person name="Kalinowski J."/>
        </authorList>
    </citation>
    <scope>NUCLEOTIDE SEQUENCE [LARGE SCALE GENOMIC DNA]</scope>
    <source>
        <strain evidence="1 2">Y-11</strain>
    </source>
</reference>
<dbReference type="Proteomes" id="UP000014809">
    <property type="component" value="Chromosome"/>
</dbReference>
<evidence type="ECO:0000313" key="2">
    <source>
        <dbReference type="Proteomes" id="UP000014809"/>
    </source>
</evidence>
<dbReference type="AlphaFoldDB" id="S4XBZ7"/>
<sequence length="261" mass="29533">MYQFILDETNRNNDDGETFFIVGGLIFDEAQAVAVHRDIEAIRVAHKFSGNDQLKFQTAARPDHLTHEEYTEAKSQVIKSLRKHQVKMVVVVGINAITQGSGRKRQTEFSLNILAQRYYWFLQNMGTHGIFLFDRDDQQIKHLQKMFSVGTGREPLKNRIVLFGSTYNQASHLSSAVDIALGGIRHCVNHSPAEERPAQVASTLFGDLYPLLLKDGNGLAQDRGFNVTPKNPHNPHYRELYDALNLKIGRLRPLPPESLVV</sequence>
<gene>
    <name evidence="1" type="ORF">A606_02315</name>
</gene>
<proteinExistence type="predicted"/>
<protein>
    <recommendedName>
        <fullName evidence="3">DUF3800 domain-containing protein</fullName>
    </recommendedName>
</protein>
<dbReference type="KEGG" id="cter:A606_02315"/>
<keyword evidence="2" id="KW-1185">Reference proteome</keyword>
<evidence type="ECO:0000313" key="1">
    <source>
        <dbReference type="EMBL" id="AGP30116.1"/>
    </source>
</evidence>
<dbReference type="PATRIC" id="fig|1200352.3.peg.466"/>
<evidence type="ECO:0008006" key="3">
    <source>
        <dbReference type="Google" id="ProtNLM"/>
    </source>
</evidence>